<keyword evidence="1" id="KW-0812">Transmembrane</keyword>
<keyword evidence="1" id="KW-0472">Membrane</keyword>
<name>A0A485D2Y7_KLUCR</name>
<dbReference type="AlphaFoldDB" id="A0A485D2Y7"/>
<proteinExistence type="predicted"/>
<keyword evidence="3" id="KW-1185">Reference proteome</keyword>
<accession>A0A485D2Y7</accession>
<dbReference type="Proteomes" id="UP000401081">
    <property type="component" value="Unassembled WGS sequence"/>
</dbReference>
<feature type="transmembrane region" description="Helical" evidence="1">
    <location>
        <begin position="64"/>
        <end position="85"/>
    </location>
</feature>
<keyword evidence="1" id="KW-1133">Transmembrane helix</keyword>
<evidence type="ECO:0000313" key="3">
    <source>
        <dbReference type="Proteomes" id="UP000401081"/>
    </source>
</evidence>
<protein>
    <submittedName>
        <fullName evidence="2">Uncharacterized protein</fullName>
    </submittedName>
</protein>
<organism evidence="2 3">
    <name type="scientific">Kluyvera cryocrescens</name>
    <name type="common">Kluyvera citrophila</name>
    <dbReference type="NCBI Taxonomy" id="580"/>
    <lineage>
        <taxon>Bacteria</taxon>
        <taxon>Pseudomonadati</taxon>
        <taxon>Pseudomonadota</taxon>
        <taxon>Gammaproteobacteria</taxon>
        <taxon>Enterobacterales</taxon>
        <taxon>Enterobacteriaceae</taxon>
        <taxon>Kluyvera</taxon>
    </lineage>
</organism>
<dbReference type="EMBL" id="CAADJD010000034">
    <property type="protein sequence ID" value="VFS90945.1"/>
    <property type="molecule type" value="Genomic_DNA"/>
</dbReference>
<reference evidence="2 3" key="1">
    <citation type="submission" date="2019-03" db="EMBL/GenBank/DDBJ databases">
        <authorList>
            <consortium name="Pathogen Informatics"/>
        </authorList>
    </citation>
    <scope>NUCLEOTIDE SEQUENCE [LARGE SCALE GENOMIC DNA]</scope>
    <source>
        <strain evidence="2 3">NCTC12993</strain>
    </source>
</reference>
<gene>
    <name evidence="2" type="ORF">NCTC12993_07545</name>
</gene>
<feature type="transmembrane region" description="Helical" evidence="1">
    <location>
        <begin position="29"/>
        <end position="52"/>
    </location>
</feature>
<evidence type="ECO:0000313" key="2">
    <source>
        <dbReference type="EMBL" id="VFS90945.1"/>
    </source>
</evidence>
<evidence type="ECO:0000256" key="1">
    <source>
        <dbReference type="SAM" id="Phobius"/>
    </source>
</evidence>
<sequence>MAATGELGRLTTIFFWARHSDMWGISSMLFGYGLNATNSGSAVSAGYLNIIFRLVLDSTSLSMLLWEVGIVGTVLFISLLLWIVWHHLAASDAGAQRAGSPRTCGCCATARLSPCLSSPACSACPTARR</sequence>